<keyword evidence="11 16" id="KW-1133">Transmembrane helix</keyword>
<comment type="pathway">
    <text evidence="4">Glycolipid biosynthesis; glycosylphosphatidylinositol-anchor biosynthesis.</text>
</comment>
<dbReference type="InterPro" id="IPR009580">
    <property type="entry name" value="GPI_biosynthesis_protein_Pig-F"/>
</dbReference>
<dbReference type="eggNOG" id="KOG3144">
    <property type="taxonomic scope" value="Eukaryota"/>
</dbReference>
<evidence type="ECO:0000256" key="4">
    <source>
        <dbReference type="ARBA" id="ARBA00004687"/>
    </source>
</evidence>
<evidence type="ECO:0000256" key="9">
    <source>
        <dbReference type="ARBA" id="ARBA00022824"/>
    </source>
</evidence>
<dbReference type="CDD" id="cd14819">
    <property type="entry name" value="Translin"/>
    <property type="match status" value="1"/>
</dbReference>
<dbReference type="GO" id="GO:0016070">
    <property type="term" value="P:RNA metabolic process"/>
    <property type="evidence" value="ECO:0007669"/>
    <property type="project" value="InterPro"/>
</dbReference>
<dbReference type="GO" id="GO:0005634">
    <property type="term" value="C:nucleus"/>
    <property type="evidence" value="ECO:0007669"/>
    <property type="project" value="UniProtKB-SubCell"/>
</dbReference>
<keyword evidence="10" id="KW-0694">RNA-binding</keyword>
<comment type="similarity">
    <text evidence="5">Belongs to the translin family.</text>
</comment>
<keyword evidence="14" id="KW-0539">Nucleus</keyword>
<dbReference type="eggNOG" id="KOG3067">
    <property type="taxonomic scope" value="Eukaryota"/>
</dbReference>
<sequence length="528" mass="57556">MASNSTPPMIDPSIFEYLKTSGEEEIVVNDNIYKILAELNRHVSTSQGLLSRIHSTPSSKLPPLLKQIEDDGIKHEIESVGQLSKFASNYPYYKWSRAVQNERFSKVSFDLVLHLISVHFYEANTLRVPVNVKDRDAFHVTIEEYLLAMTDITEELSRLSMNSVTMGDIDLTLRISGFIKDLFAGFQLLNLKNDTLRRRVDGVKYHVKKVEDVIYDLSLRNLLPQSENKSALRAEVILATQHRTTTHHYHPPSLDRPMVLVDPVSTAMSSPPGKSTTPTTHATKDGGSGSSSSDAPKTTQPIRILATPQAQAVRHTHPVLLLSLFLVRFRALVADPVPTMSNSLPVLVAIQAAYAIACLPPAGSHGSAKPTRKPRPGEKKKSSGSDASGPNITVTTFVALIFSVVAAAALHGAFVLLGAPFLTHLPHTFLCALYLSLLALFPLFYARGLDGAAWLEVLGARAPLDEAFGGLVGACVGAWLGAVPIPLDWDREWQKWPVTILCGVFGGYALGKLIGGTVAFGRRFGLAE</sequence>
<feature type="region of interest" description="Disordered" evidence="15">
    <location>
        <begin position="264"/>
        <end position="298"/>
    </location>
</feature>
<dbReference type="InterPro" id="IPR016068">
    <property type="entry name" value="Translin_N"/>
</dbReference>
<evidence type="ECO:0000256" key="12">
    <source>
        <dbReference type="ARBA" id="ARBA00023125"/>
    </source>
</evidence>
<evidence type="ECO:0000256" key="11">
    <source>
        <dbReference type="ARBA" id="ARBA00022989"/>
    </source>
</evidence>
<gene>
    <name evidence="17" type="ORF">UCREL1_7938</name>
</gene>
<proteinExistence type="inferred from homology"/>
<dbReference type="KEGG" id="ela:UCREL1_7938"/>
<dbReference type="OrthoDB" id="829at2759"/>
<dbReference type="InterPro" id="IPR036081">
    <property type="entry name" value="Translin_sf"/>
</dbReference>
<evidence type="ECO:0000256" key="5">
    <source>
        <dbReference type="ARBA" id="ARBA00005902"/>
    </source>
</evidence>
<evidence type="ECO:0000256" key="14">
    <source>
        <dbReference type="ARBA" id="ARBA00023242"/>
    </source>
</evidence>
<evidence type="ECO:0000256" key="13">
    <source>
        <dbReference type="ARBA" id="ARBA00023136"/>
    </source>
</evidence>
<dbReference type="Proteomes" id="UP000012174">
    <property type="component" value="Unassembled WGS sequence"/>
</dbReference>
<evidence type="ECO:0000256" key="3">
    <source>
        <dbReference type="ARBA" id="ARBA00004496"/>
    </source>
</evidence>
<evidence type="ECO:0000256" key="16">
    <source>
        <dbReference type="SAM" id="Phobius"/>
    </source>
</evidence>
<keyword evidence="6" id="KW-0963">Cytoplasm</keyword>
<dbReference type="GO" id="GO:0005789">
    <property type="term" value="C:endoplasmic reticulum membrane"/>
    <property type="evidence" value="ECO:0007669"/>
    <property type="project" value="UniProtKB-SubCell"/>
</dbReference>
<dbReference type="STRING" id="1287681.M7SFQ2"/>
<feature type="transmembrane region" description="Helical" evidence="16">
    <location>
        <begin position="397"/>
        <end position="417"/>
    </location>
</feature>
<evidence type="ECO:0000256" key="6">
    <source>
        <dbReference type="ARBA" id="ARBA00022490"/>
    </source>
</evidence>
<evidence type="ECO:0000313" key="18">
    <source>
        <dbReference type="Proteomes" id="UP000012174"/>
    </source>
</evidence>
<dbReference type="PANTHER" id="PTHR10741">
    <property type="entry name" value="TRANSLIN AND TRANSLIN ASSOCIATED PROTEIN X"/>
    <property type="match status" value="1"/>
</dbReference>
<dbReference type="Gene3D" id="1.20.58.190">
    <property type="entry name" value="Translin, domain 1"/>
    <property type="match status" value="1"/>
</dbReference>
<comment type="subcellular location">
    <subcellularLocation>
        <location evidence="3">Cytoplasm</location>
    </subcellularLocation>
    <subcellularLocation>
        <location evidence="2">Endoplasmic reticulum membrane</location>
        <topology evidence="2">Multi-pass membrane protein</topology>
    </subcellularLocation>
    <subcellularLocation>
        <location evidence="1">Nucleus</location>
    </subcellularLocation>
</comment>
<evidence type="ECO:0000256" key="7">
    <source>
        <dbReference type="ARBA" id="ARBA00022502"/>
    </source>
</evidence>
<dbReference type="FunFam" id="1.20.58.200:FF:000002">
    <property type="entry name" value="Putative translin"/>
    <property type="match status" value="1"/>
</dbReference>
<keyword evidence="13 16" id="KW-0472">Membrane</keyword>
<feature type="transmembrane region" description="Helical" evidence="16">
    <location>
        <begin position="467"/>
        <end position="487"/>
    </location>
</feature>
<dbReference type="Pfam" id="PF06699">
    <property type="entry name" value="PIG-F"/>
    <property type="match status" value="1"/>
</dbReference>
<dbReference type="EMBL" id="KB706946">
    <property type="protein sequence ID" value="EMR65079.1"/>
    <property type="molecule type" value="Genomic_DNA"/>
</dbReference>
<protein>
    <submittedName>
        <fullName evidence="17">Putative recombination hotspot-binding protein</fullName>
    </submittedName>
</protein>
<keyword evidence="18" id="KW-1185">Reference proteome</keyword>
<evidence type="ECO:0000256" key="10">
    <source>
        <dbReference type="ARBA" id="ARBA00022884"/>
    </source>
</evidence>
<dbReference type="GO" id="GO:0003697">
    <property type="term" value="F:single-stranded DNA binding"/>
    <property type="evidence" value="ECO:0007669"/>
    <property type="project" value="InterPro"/>
</dbReference>
<feature type="transmembrane region" description="Helical" evidence="16">
    <location>
        <begin position="429"/>
        <end position="447"/>
    </location>
</feature>
<dbReference type="Pfam" id="PF01997">
    <property type="entry name" value="Translin"/>
    <property type="match status" value="1"/>
</dbReference>
<evidence type="ECO:0000313" key="17">
    <source>
        <dbReference type="EMBL" id="EMR65079.1"/>
    </source>
</evidence>
<dbReference type="Gene3D" id="1.20.58.200">
    <property type="entry name" value="Translin, domain 2"/>
    <property type="match status" value="1"/>
</dbReference>
<organism evidence="17 18">
    <name type="scientific">Eutypa lata (strain UCR-EL1)</name>
    <name type="common">Grapevine dieback disease fungus</name>
    <name type="synonym">Eutypa armeniacae</name>
    <dbReference type="NCBI Taxonomy" id="1287681"/>
    <lineage>
        <taxon>Eukaryota</taxon>
        <taxon>Fungi</taxon>
        <taxon>Dikarya</taxon>
        <taxon>Ascomycota</taxon>
        <taxon>Pezizomycotina</taxon>
        <taxon>Sordariomycetes</taxon>
        <taxon>Xylariomycetidae</taxon>
        <taxon>Xylariales</taxon>
        <taxon>Diatrypaceae</taxon>
        <taxon>Eutypa</taxon>
    </lineage>
</organism>
<dbReference type="GO" id="GO:0006506">
    <property type="term" value="P:GPI anchor biosynthetic process"/>
    <property type="evidence" value="ECO:0007669"/>
    <property type="project" value="UniProtKB-UniPathway"/>
</dbReference>
<dbReference type="InterPro" id="IPR016069">
    <property type="entry name" value="Translin_C"/>
</dbReference>
<name>M7SFQ2_EUTLA</name>
<reference evidence="18" key="1">
    <citation type="journal article" date="2013" name="Genome Announc.">
        <title>Draft genome sequence of the grapevine dieback fungus Eutypa lata UCR-EL1.</title>
        <authorList>
            <person name="Blanco-Ulate B."/>
            <person name="Rolshausen P.E."/>
            <person name="Cantu D."/>
        </authorList>
    </citation>
    <scope>NUCLEOTIDE SEQUENCE [LARGE SCALE GENOMIC DNA]</scope>
    <source>
        <strain evidence="18">UCR-EL1</strain>
    </source>
</reference>
<dbReference type="UniPathway" id="UPA00196"/>
<evidence type="ECO:0000256" key="15">
    <source>
        <dbReference type="SAM" id="MobiDB-lite"/>
    </source>
</evidence>
<dbReference type="SUPFAM" id="SSF74784">
    <property type="entry name" value="Translin"/>
    <property type="match status" value="1"/>
</dbReference>
<dbReference type="HOGENOM" id="CLU_515826_0_0_1"/>
<dbReference type="GO" id="GO:0003723">
    <property type="term" value="F:RNA binding"/>
    <property type="evidence" value="ECO:0007669"/>
    <property type="project" value="UniProtKB-KW"/>
</dbReference>
<keyword evidence="7" id="KW-0337">GPI-anchor biosynthesis</keyword>
<accession>M7SFQ2</accession>
<keyword evidence="9" id="KW-0256">Endoplasmic reticulum</keyword>
<keyword evidence="12" id="KW-0238">DNA-binding</keyword>
<dbReference type="InterPro" id="IPR033956">
    <property type="entry name" value="Translin"/>
</dbReference>
<feature type="transmembrane region" description="Helical" evidence="16">
    <location>
        <begin position="499"/>
        <end position="520"/>
    </location>
</feature>
<feature type="region of interest" description="Disordered" evidence="15">
    <location>
        <begin position="363"/>
        <end position="387"/>
    </location>
</feature>
<evidence type="ECO:0000256" key="8">
    <source>
        <dbReference type="ARBA" id="ARBA00022692"/>
    </source>
</evidence>
<feature type="compositionally biased region" description="Low complexity" evidence="15">
    <location>
        <begin position="269"/>
        <end position="280"/>
    </location>
</feature>
<evidence type="ECO:0000256" key="1">
    <source>
        <dbReference type="ARBA" id="ARBA00004123"/>
    </source>
</evidence>
<dbReference type="GO" id="GO:0043565">
    <property type="term" value="F:sequence-specific DNA binding"/>
    <property type="evidence" value="ECO:0007669"/>
    <property type="project" value="InterPro"/>
</dbReference>
<evidence type="ECO:0000256" key="2">
    <source>
        <dbReference type="ARBA" id="ARBA00004477"/>
    </source>
</evidence>
<dbReference type="AlphaFoldDB" id="M7SFQ2"/>
<dbReference type="InterPro" id="IPR002848">
    <property type="entry name" value="Translin_fam"/>
</dbReference>
<keyword evidence="8 16" id="KW-0812">Transmembrane</keyword>